<dbReference type="GO" id="GO:0016020">
    <property type="term" value="C:membrane"/>
    <property type="evidence" value="ECO:0007669"/>
    <property type="project" value="UniProtKB-SubCell"/>
</dbReference>
<proteinExistence type="inferred from homology"/>
<comment type="similarity">
    <text evidence="2">Belongs to the LemA family.</text>
</comment>
<dbReference type="Gene3D" id="1.20.1440.20">
    <property type="entry name" value="LemA-like domain"/>
    <property type="match status" value="1"/>
</dbReference>
<accession>A0A6B3SSY3</accession>
<protein>
    <submittedName>
        <fullName evidence="6">LemA family protein</fullName>
    </submittedName>
</protein>
<gene>
    <name evidence="6" type="ORF">G3574_22585</name>
</gene>
<evidence type="ECO:0000256" key="3">
    <source>
        <dbReference type="ARBA" id="ARBA00022692"/>
    </source>
</evidence>
<dbReference type="Pfam" id="PF04011">
    <property type="entry name" value="LemA"/>
    <property type="match status" value="1"/>
</dbReference>
<dbReference type="PANTHER" id="PTHR34478:SF1">
    <property type="entry name" value="PROTEIN LEMA"/>
    <property type="match status" value="1"/>
</dbReference>
<dbReference type="InterPro" id="IPR023353">
    <property type="entry name" value="LemA-like_dom_sf"/>
</dbReference>
<keyword evidence="5" id="KW-0472">Membrane</keyword>
<dbReference type="SUPFAM" id="SSF140478">
    <property type="entry name" value="LemA-like"/>
    <property type="match status" value="1"/>
</dbReference>
<name>A0A6B3SSY3_9BURK</name>
<dbReference type="RefSeq" id="WP_163967814.1">
    <property type="nucleotide sequence ID" value="NZ_JAAIVB010000077.1"/>
</dbReference>
<keyword evidence="3" id="KW-0812">Transmembrane</keyword>
<dbReference type="InterPro" id="IPR007156">
    <property type="entry name" value="MamQ_LemA"/>
</dbReference>
<dbReference type="AlphaFoldDB" id="A0A6B3SSY3"/>
<evidence type="ECO:0000256" key="4">
    <source>
        <dbReference type="ARBA" id="ARBA00022989"/>
    </source>
</evidence>
<sequence length="196" mass="21719">MTATILYAALALVLVFWTVGAHKRFTALRLQCRTAFAQLHPLLRLRHDVVPGLVETLRAYLRDQREVLEMVIQACNAAIDAHAAVGLNPLNRGAMEKLGAAEERLDAALAGMFRVAQQFPEMRTDAHVKELLDRLSDAQSRAGFAWQLYQEAAGHYQAARRQFPGSIIAFLFGFKAAGALPARSLQRHAGRSTKQE</sequence>
<dbReference type="PANTHER" id="PTHR34478">
    <property type="entry name" value="PROTEIN LEMA"/>
    <property type="match status" value="1"/>
</dbReference>
<evidence type="ECO:0000256" key="2">
    <source>
        <dbReference type="ARBA" id="ARBA00008854"/>
    </source>
</evidence>
<comment type="caution">
    <text evidence="6">The sequence shown here is derived from an EMBL/GenBank/DDBJ whole genome shotgun (WGS) entry which is preliminary data.</text>
</comment>
<keyword evidence="4" id="KW-1133">Transmembrane helix</keyword>
<evidence type="ECO:0000256" key="1">
    <source>
        <dbReference type="ARBA" id="ARBA00004167"/>
    </source>
</evidence>
<organism evidence="6 7">
    <name type="scientific">Noviherbaspirillum galbum</name>
    <dbReference type="NCBI Taxonomy" id="2709383"/>
    <lineage>
        <taxon>Bacteria</taxon>
        <taxon>Pseudomonadati</taxon>
        <taxon>Pseudomonadota</taxon>
        <taxon>Betaproteobacteria</taxon>
        <taxon>Burkholderiales</taxon>
        <taxon>Oxalobacteraceae</taxon>
        <taxon>Noviherbaspirillum</taxon>
    </lineage>
</organism>
<evidence type="ECO:0000313" key="6">
    <source>
        <dbReference type="EMBL" id="NEX63877.1"/>
    </source>
</evidence>
<comment type="subcellular location">
    <subcellularLocation>
        <location evidence="1">Membrane</location>
        <topology evidence="1">Single-pass membrane protein</topology>
    </subcellularLocation>
</comment>
<dbReference type="Proteomes" id="UP000482155">
    <property type="component" value="Unassembled WGS sequence"/>
</dbReference>
<reference evidence="6 7" key="1">
    <citation type="submission" date="2020-02" db="EMBL/GenBank/DDBJ databases">
        <authorList>
            <person name="Kim M.K."/>
        </authorList>
    </citation>
    <scope>NUCLEOTIDE SEQUENCE [LARGE SCALE GENOMIC DNA]</scope>
    <source>
        <strain evidence="6 7">17J57-3</strain>
    </source>
</reference>
<dbReference type="EMBL" id="JAAIVB010000077">
    <property type="protein sequence ID" value="NEX63877.1"/>
    <property type="molecule type" value="Genomic_DNA"/>
</dbReference>
<evidence type="ECO:0000313" key="7">
    <source>
        <dbReference type="Proteomes" id="UP000482155"/>
    </source>
</evidence>
<keyword evidence="7" id="KW-1185">Reference proteome</keyword>
<evidence type="ECO:0000256" key="5">
    <source>
        <dbReference type="ARBA" id="ARBA00023136"/>
    </source>
</evidence>